<dbReference type="InterPro" id="IPR010635">
    <property type="entry name" value="Heparan_SO4-6-sulfoTrfase"/>
</dbReference>
<keyword evidence="6" id="KW-0325">Glycoprotein</keyword>
<dbReference type="OrthoDB" id="288532at2"/>
<dbReference type="PANTHER" id="PTHR12812">
    <property type="entry name" value="HEPARAN SULFATE 6-O-SULFOTRANSFERASE 3"/>
    <property type="match status" value="1"/>
</dbReference>
<evidence type="ECO:0000256" key="4">
    <source>
        <dbReference type="ARBA" id="ARBA00022989"/>
    </source>
</evidence>
<dbReference type="Gene3D" id="3.40.50.300">
    <property type="entry name" value="P-loop containing nucleotide triphosphate hydrolases"/>
    <property type="match status" value="1"/>
</dbReference>
<dbReference type="RefSeq" id="WP_124145747.1">
    <property type="nucleotide sequence ID" value="NZ_CAWOKI010000110.1"/>
</dbReference>
<dbReference type="PANTHER" id="PTHR12812:SF0">
    <property type="entry name" value="HEPARAN-SULFATE 6-O-SULFOTRANSFERASE"/>
    <property type="match status" value="1"/>
</dbReference>
<accession>A0A3N6NKH2</accession>
<protein>
    <recommendedName>
        <fullName evidence="9">Sulfotransferase family protein</fullName>
    </recommendedName>
</protein>
<evidence type="ECO:0000313" key="7">
    <source>
        <dbReference type="EMBL" id="RQH52028.1"/>
    </source>
</evidence>
<dbReference type="SUPFAM" id="SSF52540">
    <property type="entry name" value="P-loop containing nucleoside triphosphate hydrolases"/>
    <property type="match status" value="1"/>
</dbReference>
<dbReference type="GO" id="GO:0016020">
    <property type="term" value="C:membrane"/>
    <property type="evidence" value="ECO:0007669"/>
    <property type="project" value="UniProtKB-SubCell"/>
</dbReference>
<evidence type="ECO:0000256" key="1">
    <source>
        <dbReference type="ARBA" id="ARBA00004167"/>
    </source>
</evidence>
<dbReference type="AlphaFoldDB" id="A0A3N6NKH2"/>
<dbReference type="Pfam" id="PF03567">
    <property type="entry name" value="Sulfotransfer_2"/>
    <property type="match status" value="1"/>
</dbReference>
<keyword evidence="2" id="KW-0808">Transferase</keyword>
<comment type="caution">
    <text evidence="7">The sequence shown here is derived from an EMBL/GenBank/DDBJ whole genome shotgun (WGS) entry which is preliminary data.</text>
</comment>
<keyword evidence="4" id="KW-1133">Transmembrane helix</keyword>
<comment type="subcellular location">
    <subcellularLocation>
        <location evidence="1">Membrane</location>
        <topology evidence="1">Single-pass membrane protein</topology>
    </subcellularLocation>
</comment>
<evidence type="ECO:0000256" key="2">
    <source>
        <dbReference type="ARBA" id="ARBA00022679"/>
    </source>
</evidence>
<name>A0A3N6NKH2_9CYAN</name>
<evidence type="ECO:0008006" key="9">
    <source>
        <dbReference type="Google" id="ProtNLM"/>
    </source>
</evidence>
<dbReference type="EMBL" id="RCBY01000017">
    <property type="protein sequence ID" value="RQH52028.1"/>
    <property type="molecule type" value="Genomic_DNA"/>
</dbReference>
<evidence type="ECO:0000256" key="6">
    <source>
        <dbReference type="ARBA" id="ARBA00023180"/>
    </source>
</evidence>
<evidence type="ECO:0000256" key="3">
    <source>
        <dbReference type="ARBA" id="ARBA00022692"/>
    </source>
</evidence>
<evidence type="ECO:0000256" key="5">
    <source>
        <dbReference type="ARBA" id="ARBA00023136"/>
    </source>
</evidence>
<keyword evidence="3" id="KW-0812">Transmembrane</keyword>
<gene>
    <name evidence="7" type="ORF">D5R40_05105</name>
</gene>
<sequence>MKIIFLHIPKTAGQSVHQLLIDFLGKDKVCPARDNNQLLSYSKQEMDKYQVFSGHFDWCIFDSLPGHKFTFTVLREPCDRILSFYFYLRKEANKLSKEELEASDKQGLKAALVLSPYDYFVNQKTSIRNFIDDHCDNFYTYYFAGRSYNGRSKLKNLSKDKILKDTEDILKLALENMSTLDKVYNINDWQARLKKDLSEITSTKSFNSQNYLVNQNKTIEAKDRLEKLKELGADKNVIQQIEQFCELDNLLYKKFFPPH</sequence>
<keyword evidence="5" id="KW-0472">Membrane</keyword>
<reference evidence="7 8" key="1">
    <citation type="journal article" date="2018" name="ACS Chem. Biol.">
        <title>Ketoreductase domain dysfunction expands chemodiversity: malyngamide biosynthesis in the cyanobacterium Okeania hirsuta.</title>
        <authorList>
            <person name="Moss N.A."/>
            <person name="Leao T."/>
            <person name="Rankin M."/>
            <person name="McCullough T.M."/>
            <person name="Qu P."/>
            <person name="Korobeynikov A."/>
            <person name="Smith J.L."/>
            <person name="Gerwick L."/>
            <person name="Gerwick W.H."/>
        </authorList>
    </citation>
    <scope>NUCLEOTIDE SEQUENCE [LARGE SCALE GENOMIC DNA]</scope>
    <source>
        <strain evidence="7 8">PAB10Feb10-1</strain>
    </source>
</reference>
<organism evidence="7 8">
    <name type="scientific">Okeania hirsuta</name>
    <dbReference type="NCBI Taxonomy" id="1458930"/>
    <lineage>
        <taxon>Bacteria</taxon>
        <taxon>Bacillati</taxon>
        <taxon>Cyanobacteriota</taxon>
        <taxon>Cyanophyceae</taxon>
        <taxon>Oscillatoriophycideae</taxon>
        <taxon>Oscillatoriales</taxon>
        <taxon>Microcoleaceae</taxon>
        <taxon>Okeania</taxon>
    </lineage>
</organism>
<dbReference type="InterPro" id="IPR005331">
    <property type="entry name" value="Sulfotransferase"/>
</dbReference>
<dbReference type="Proteomes" id="UP000269154">
    <property type="component" value="Unassembled WGS sequence"/>
</dbReference>
<dbReference type="InterPro" id="IPR027417">
    <property type="entry name" value="P-loop_NTPase"/>
</dbReference>
<dbReference type="GO" id="GO:0017095">
    <property type="term" value="F:heparan sulfate 6-sulfotransferase activity"/>
    <property type="evidence" value="ECO:0007669"/>
    <property type="project" value="TreeGrafter"/>
</dbReference>
<proteinExistence type="predicted"/>
<evidence type="ECO:0000313" key="8">
    <source>
        <dbReference type="Proteomes" id="UP000269154"/>
    </source>
</evidence>
<keyword evidence="8" id="KW-1185">Reference proteome</keyword>